<dbReference type="PANTHER" id="PTHR43787:SF10">
    <property type="entry name" value="COFACTOR MODIFYING PROTEIN"/>
    <property type="match status" value="1"/>
</dbReference>
<dbReference type="Pfam" id="PF13186">
    <property type="entry name" value="SPASM"/>
    <property type="match status" value="1"/>
</dbReference>
<dbReference type="InterPro" id="IPR023885">
    <property type="entry name" value="4Fe4S-binding_SPASM_dom"/>
</dbReference>
<dbReference type="PROSITE" id="PS51918">
    <property type="entry name" value="RADICAL_SAM"/>
    <property type="match status" value="1"/>
</dbReference>
<keyword evidence="5" id="KW-0408">Iron</keyword>
<comment type="caution">
    <text evidence="8">The sequence shown here is derived from an EMBL/GenBank/DDBJ whole genome shotgun (WGS) entry which is preliminary data.</text>
</comment>
<dbReference type="PANTHER" id="PTHR43787">
    <property type="entry name" value="FEMO COFACTOR BIOSYNTHESIS PROTEIN NIFB-RELATED"/>
    <property type="match status" value="1"/>
</dbReference>
<evidence type="ECO:0000256" key="4">
    <source>
        <dbReference type="ARBA" id="ARBA00022723"/>
    </source>
</evidence>
<keyword evidence="4" id="KW-0479">Metal-binding</keyword>
<evidence type="ECO:0000259" key="7">
    <source>
        <dbReference type="PROSITE" id="PS51918"/>
    </source>
</evidence>
<keyword evidence="6" id="KW-0411">Iron-sulfur</keyword>
<dbReference type="EMBL" id="DSEC01000397">
    <property type="protein sequence ID" value="HER43920.1"/>
    <property type="molecule type" value="Genomic_DNA"/>
</dbReference>
<dbReference type="SFLD" id="SFLDS00029">
    <property type="entry name" value="Radical_SAM"/>
    <property type="match status" value="1"/>
</dbReference>
<gene>
    <name evidence="8" type="ORF">ENO08_05625</name>
</gene>
<dbReference type="InterPro" id="IPR007197">
    <property type="entry name" value="rSAM"/>
</dbReference>
<reference evidence="8" key="1">
    <citation type="journal article" date="2020" name="mSystems">
        <title>Genome- and Community-Level Interaction Insights into Carbon Utilization and Element Cycling Functions of Hydrothermarchaeota in Hydrothermal Sediment.</title>
        <authorList>
            <person name="Zhou Z."/>
            <person name="Liu Y."/>
            <person name="Xu W."/>
            <person name="Pan J."/>
            <person name="Luo Z.H."/>
            <person name="Li M."/>
        </authorList>
    </citation>
    <scope>NUCLEOTIDE SEQUENCE [LARGE SCALE GENOMIC DNA]</scope>
    <source>
        <strain evidence="8">SpSt-1233</strain>
    </source>
</reference>
<dbReference type="AlphaFoldDB" id="A0A7V2AVB1"/>
<evidence type="ECO:0000256" key="2">
    <source>
        <dbReference type="ARBA" id="ARBA00022485"/>
    </source>
</evidence>
<dbReference type="SFLD" id="SFLDG01387">
    <property type="entry name" value="BtrN-like_SPASM_domain_contain"/>
    <property type="match status" value="1"/>
</dbReference>
<keyword evidence="2" id="KW-0004">4Fe-4S</keyword>
<evidence type="ECO:0000256" key="1">
    <source>
        <dbReference type="ARBA" id="ARBA00001966"/>
    </source>
</evidence>
<dbReference type="InterPro" id="IPR013785">
    <property type="entry name" value="Aldolase_TIM"/>
</dbReference>
<feature type="domain" description="Radical SAM core" evidence="7">
    <location>
        <begin position="6"/>
        <end position="230"/>
    </location>
</feature>
<evidence type="ECO:0000256" key="3">
    <source>
        <dbReference type="ARBA" id="ARBA00022691"/>
    </source>
</evidence>
<dbReference type="Pfam" id="PF04055">
    <property type="entry name" value="Radical_SAM"/>
    <property type="match status" value="1"/>
</dbReference>
<dbReference type="Gene3D" id="3.20.20.70">
    <property type="entry name" value="Aldolase class I"/>
    <property type="match status" value="1"/>
</dbReference>
<sequence>MTDKKRFPAKPGFIQIESILGCDARCPFCPQRDIDRTPRRMPDATWKKIIDDTRGLGITYRPFLQNEALIDTRLPEIIAYIKQDSSARAEINTNGNALTEKTAAALIEAGIDLVRFSIDAFSAETYEKDRVGLDYGRVVKNIERFAAMARESERQIVTEVRMIDMESNRHEQRDYLDFWNARVDRALIVPLYNWPWTEGVSMVRKPCIKMREEMFFYTDGRAVLCCWDIAGRAVIGNVNEESVLDIWNGERRLRYADYLSRGEREKIELCSRCDAYAGYKFEGFED</sequence>
<dbReference type="GO" id="GO:0003824">
    <property type="term" value="F:catalytic activity"/>
    <property type="evidence" value="ECO:0007669"/>
    <property type="project" value="InterPro"/>
</dbReference>
<comment type="cofactor">
    <cofactor evidence="1">
        <name>[4Fe-4S] cluster</name>
        <dbReference type="ChEBI" id="CHEBI:49883"/>
    </cofactor>
</comment>
<name>A0A7V2AVB1_UNCEI</name>
<keyword evidence="3" id="KW-0949">S-adenosyl-L-methionine</keyword>
<dbReference type="GO" id="GO:0046872">
    <property type="term" value="F:metal ion binding"/>
    <property type="evidence" value="ECO:0007669"/>
    <property type="project" value="UniProtKB-KW"/>
</dbReference>
<evidence type="ECO:0000256" key="5">
    <source>
        <dbReference type="ARBA" id="ARBA00023004"/>
    </source>
</evidence>
<dbReference type="InterPro" id="IPR034391">
    <property type="entry name" value="AdoMet-like_SPASM_containing"/>
</dbReference>
<dbReference type="CDD" id="cd21109">
    <property type="entry name" value="SPASM"/>
    <property type="match status" value="1"/>
</dbReference>
<dbReference type="Proteomes" id="UP000886069">
    <property type="component" value="Unassembled WGS sequence"/>
</dbReference>
<organism evidence="8">
    <name type="scientific">Eiseniibacteriota bacterium</name>
    <dbReference type="NCBI Taxonomy" id="2212470"/>
    <lineage>
        <taxon>Bacteria</taxon>
        <taxon>Candidatus Eiseniibacteriota</taxon>
    </lineage>
</organism>
<dbReference type="SUPFAM" id="SSF102114">
    <property type="entry name" value="Radical SAM enzymes"/>
    <property type="match status" value="1"/>
</dbReference>
<dbReference type="GO" id="GO:0051539">
    <property type="term" value="F:4 iron, 4 sulfur cluster binding"/>
    <property type="evidence" value="ECO:0007669"/>
    <property type="project" value="UniProtKB-KW"/>
</dbReference>
<dbReference type="CDD" id="cd01335">
    <property type="entry name" value="Radical_SAM"/>
    <property type="match status" value="1"/>
</dbReference>
<proteinExistence type="predicted"/>
<evidence type="ECO:0000313" key="8">
    <source>
        <dbReference type="EMBL" id="HER43920.1"/>
    </source>
</evidence>
<protein>
    <submittedName>
        <fullName evidence="8">Radical SAM protein</fullName>
    </submittedName>
</protein>
<dbReference type="InterPro" id="IPR058240">
    <property type="entry name" value="rSAM_sf"/>
</dbReference>
<accession>A0A7V2AVB1</accession>
<evidence type="ECO:0000256" key="6">
    <source>
        <dbReference type="ARBA" id="ARBA00023014"/>
    </source>
</evidence>
<dbReference type="SFLD" id="SFLDG01067">
    <property type="entry name" value="SPASM/twitch_domain_containing"/>
    <property type="match status" value="1"/>
</dbReference>